<keyword evidence="11" id="KW-1185">Reference proteome</keyword>
<evidence type="ECO:0000256" key="6">
    <source>
        <dbReference type="SAM" id="MobiDB-lite"/>
    </source>
</evidence>
<dbReference type="FunCoup" id="G8JUH3">
    <property type="interactions" value="619"/>
</dbReference>
<dbReference type="GO" id="GO:0000446">
    <property type="term" value="C:nucleoplasmic THO complex"/>
    <property type="evidence" value="ECO:0007669"/>
    <property type="project" value="EnsemblFungi"/>
</dbReference>
<feature type="compositionally biased region" description="Basic and acidic residues" evidence="6">
    <location>
        <begin position="364"/>
        <end position="379"/>
    </location>
</feature>
<dbReference type="InterPro" id="IPR021726">
    <property type="entry name" value="THO_THOC2_N"/>
</dbReference>
<dbReference type="GO" id="GO:0031124">
    <property type="term" value="P:mRNA 3'-end processing"/>
    <property type="evidence" value="ECO:0007669"/>
    <property type="project" value="EnsemblFungi"/>
</dbReference>
<dbReference type="GO" id="GO:0003729">
    <property type="term" value="F:mRNA binding"/>
    <property type="evidence" value="ECO:0007669"/>
    <property type="project" value="TreeGrafter"/>
</dbReference>
<accession>G8JUH3</accession>
<dbReference type="InParanoid" id="G8JUH3"/>
<proteinExistence type="inferred from homology"/>
<feature type="compositionally biased region" description="Basic and acidic residues" evidence="6">
    <location>
        <begin position="1421"/>
        <end position="1433"/>
    </location>
</feature>
<dbReference type="KEGG" id="erc:Ecym_6378"/>
<evidence type="ECO:0000256" key="4">
    <source>
        <dbReference type="ARBA" id="ARBA00023242"/>
    </source>
</evidence>
<feature type="compositionally biased region" description="Basic and acidic residues" evidence="6">
    <location>
        <begin position="1441"/>
        <end position="1459"/>
    </location>
</feature>
<dbReference type="PANTHER" id="PTHR21597:SF0">
    <property type="entry name" value="THO COMPLEX SUBUNIT 2"/>
    <property type="match status" value="1"/>
</dbReference>
<feature type="domain" description="THO complex subunitTHOC2 C-terminal" evidence="7">
    <location>
        <begin position="923"/>
        <end position="1177"/>
    </location>
</feature>
<dbReference type="OMA" id="NQKLWLM"/>
<evidence type="ECO:0000256" key="5">
    <source>
        <dbReference type="SAM" id="Coils"/>
    </source>
</evidence>
<dbReference type="GO" id="GO:2001209">
    <property type="term" value="P:positive regulation of transcription elongation by RNA polymerase I"/>
    <property type="evidence" value="ECO:0007669"/>
    <property type="project" value="EnsemblFungi"/>
</dbReference>
<feature type="compositionally biased region" description="Polar residues" evidence="6">
    <location>
        <begin position="1410"/>
        <end position="1420"/>
    </location>
</feature>
<evidence type="ECO:0000259" key="7">
    <source>
        <dbReference type="Pfam" id="PF11262"/>
    </source>
</evidence>
<gene>
    <name evidence="10" type="ordered locus">Ecym_6378</name>
</gene>
<dbReference type="GO" id="GO:0006406">
    <property type="term" value="P:mRNA export from nucleus"/>
    <property type="evidence" value="ECO:0007669"/>
    <property type="project" value="EnsemblFungi"/>
</dbReference>
<dbReference type="GO" id="GO:0000445">
    <property type="term" value="C:THO complex part of transcription export complex"/>
    <property type="evidence" value="ECO:0007669"/>
    <property type="project" value="EnsemblFungi"/>
</dbReference>
<dbReference type="GO" id="GO:0097185">
    <property type="term" value="P:cellular response to azide"/>
    <property type="evidence" value="ECO:0007669"/>
    <property type="project" value="EnsemblFungi"/>
</dbReference>
<dbReference type="GO" id="GO:0006283">
    <property type="term" value="P:transcription-coupled nucleotide-excision repair"/>
    <property type="evidence" value="ECO:0007669"/>
    <property type="project" value="EnsemblFungi"/>
</dbReference>
<name>G8JUH3_ERECY</name>
<dbReference type="InterPro" id="IPR040007">
    <property type="entry name" value="Tho2"/>
</dbReference>
<dbReference type="HOGENOM" id="CLU_003123_0_0_1"/>
<evidence type="ECO:0000313" key="11">
    <source>
        <dbReference type="Proteomes" id="UP000006790"/>
    </source>
</evidence>
<feature type="region of interest" description="Disordered" evidence="6">
    <location>
        <begin position="345"/>
        <end position="382"/>
    </location>
</feature>
<feature type="compositionally biased region" description="Basic and acidic residues" evidence="6">
    <location>
        <begin position="1520"/>
        <end position="1572"/>
    </location>
</feature>
<feature type="domain" description="THO complex subunitTHOC2 N-terminal" evidence="8">
    <location>
        <begin position="642"/>
        <end position="715"/>
    </location>
</feature>
<evidence type="ECO:0000313" key="10">
    <source>
        <dbReference type="EMBL" id="AET40753.1"/>
    </source>
</evidence>
<sequence>MSIIGKLNSLAKEHTPFKRTIFTDEFLKDWQGNSSKLLERYDSIEESSEKDNLIYDIFNEAMVFTNKEFKDLLNDDYGMLGEFLSKLCEKNSQANPRMLANIINYFPRSLEDDSNVIALIGAIRGVDFEFSASLVEKLLTHRWTKEQTSLYKRNLISEKYHLKKYNLLFECAPGFSQICSLLHVAYSDKDRFQSLKYYWNQMQFIAGKYTLDPIRVLDVVLRISSIYIHNHYDFLLDLLKVSDYWPHEISDPFDWNKLNYGGNVVASRLIAYKLSNEKFDHKYMDMVCILIKEGFISYISIFEALRPDEETVQTYVEEYYADLEKQSSEGVLNPLAMAAALPDEDETSAPAANGEQKSDGQVNVKKEKERQEQREEKERKNRHYRVKRTGKWRLVTSCLNHGLLFPALYSIKKNEKVALSIDALVEACIRIFDYMIQPLYEQAINAPKCNAVSRVTMKMSNSGLPSKEPRLIHEYVSPNVSERFLFNVKYSFYYTEWTDKLPVLHNIEDLFRYSHQILGLLGPRLSVSSSVITKLNSIAVHDIESSNNSEDTIEMWINYFRKFIFPAIAAIEDDFVPNLSAYELMKRFPFEKRYFLYNEMYTKTSNDNVFVRLAFNKVGKRIKTLLKSLSIDDIADKVNDVSRIVSSNPLAALGPIVNQIENYDKVSELVVISANKFPKIAYDILQYVLLLKLTSGRNLLQSDGINQNTWIQRLSVFIAGLAKSCPEMDLTNILTFLVKSLHKNRNVSFPVLKELISKVGGIQNLNHVSSQQLQMLNSGPSLQKVARSLILDTRQDTFEAARAITQVFVKLNAITELIVMLCNLNISNQSDDIHYKILSTKCDDSNSLLWTLIEMLKHTLSLEEFVSNVLPFYELVNDYNVPIEWSFHIWRDFFDEKIHEGDESMKQIDEIIEKTEFKYVSFENLNKELFTNFWKLSLYDVQFNKALYDKTTSALNSKLNAVKLQRERNSIMNDVQEVMSNCLAHQRAFKQIQELLQGNKEKWLPELNAETNQAFFQFCILPRTLFSSADAIYSALFIVELCGIQNSFSIFKFFVDSHILGGLLFSCTVTESANMGFFTNVLLNTFEKARSEGVFDNCSLEEIYRLHSIMIGDLTGLLAESNYMSIRNSIEFLNQISHKFPVVDEHIKELCHSLEYKLVGDNREDIRLPCNALIGHLKSRLKNASRKQDFYELPEEELLEIRKLDEERMLIKKYQESLAQEDEAKKLEEESKMNILKPLDDRVESRYMANTGEADSTDAEKTKQQSEAVSCQLHQILDNMDQVLNLLRTESAEEAPRFIRVVFFKNEFKKVINDYKGDLEGFRKNIANILVDYFYSMVQWPQSNPTFVQKARDIKTACLKCNAPISKATKIKVMADDLYGEDIASSWATNPKAARTNRESRFAGAKPVPNLTSDTSTSNENKWKTERVEKTAIDTRNTSRYADEDTKSSTQTKKDDKPSGSRFNNGKVPVKKPVDNKQDQKPSNSLRNRVGSRFEGRQENSTRFSGPRADPIRFPTAPARHAEPVNESRFRNMPKELSRKRAAEDYRYGDSKRQRQEDDNRRKPTKETRGEQHPTAILSQKKGGFSRFR</sequence>
<dbReference type="Pfam" id="PF11262">
    <property type="entry name" value="Tho2"/>
    <property type="match status" value="1"/>
</dbReference>
<dbReference type="STRING" id="931890.G8JUH3"/>
<evidence type="ECO:0000259" key="9">
    <source>
        <dbReference type="Pfam" id="PF16134"/>
    </source>
</evidence>
<comment type="subcellular location">
    <subcellularLocation>
        <location evidence="1">Nucleus</location>
    </subcellularLocation>
</comment>
<organism evidence="10 11">
    <name type="scientific">Eremothecium cymbalariae (strain CBS 270.75 / DBVPG 7215 / KCTC 17166 / NRRL Y-17582)</name>
    <name type="common">Yeast</name>
    <dbReference type="NCBI Taxonomy" id="931890"/>
    <lineage>
        <taxon>Eukaryota</taxon>
        <taxon>Fungi</taxon>
        <taxon>Dikarya</taxon>
        <taxon>Ascomycota</taxon>
        <taxon>Saccharomycotina</taxon>
        <taxon>Saccharomycetes</taxon>
        <taxon>Saccharomycetales</taxon>
        <taxon>Saccharomycetaceae</taxon>
        <taxon>Eremothecium</taxon>
    </lineage>
</organism>
<dbReference type="Proteomes" id="UP000006790">
    <property type="component" value="Chromosome 6"/>
</dbReference>
<dbReference type="GO" id="GO:0006368">
    <property type="term" value="P:transcription elongation by RNA polymerase II"/>
    <property type="evidence" value="ECO:0007669"/>
    <property type="project" value="EnsemblFungi"/>
</dbReference>
<feature type="coiled-coil region" evidence="5">
    <location>
        <begin position="1204"/>
        <end position="1231"/>
    </location>
</feature>
<keyword evidence="5" id="KW-0175">Coiled coil</keyword>
<dbReference type="eggNOG" id="KOG1874">
    <property type="taxonomic scope" value="Eukaryota"/>
</dbReference>
<comment type="similarity">
    <text evidence="2">Belongs to the THOC2 family.</text>
</comment>
<dbReference type="Pfam" id="PF16134">
    <property type="entry name" value="THOC2_N"/>
    <property type="match status" value="1"/>
</dbReference>
<dbReference type="OrthoDB" id="29024at2759"/>
<dbReference type="Pfam" id="PF11732">
    <property type="entry name" value="Thoc2"/>
    <property type="match status" value="1"/>
</dbReference>
<dbReference type="GO" id="GO:0006310">
    <property type="term" value="P:DNA recombination"/>
    <property type="evidence" value="ECO:0007669"/>
    <property type="project" value="EnsemblFungi"/>
</dbReference>
<dbReference type="PANTHER" id="PTHR21597">
    <property type="entry name" value="THO2 PROTEIN"/>
    <property type="match status" value="1"/>
</dbReference>
<dbReference type="RefSeq" id="XP_003647570.1">
    <property type="nucleotide sequence ID" value="XM_003647522.1"/>
</dbReference>
<keyword evidence="4" id="KW-0539">Nucleus</keyword>
<reference evidence="11" key="1">
    <citation type="journal article" date="2012" name="G3 (Bethesda)">
        <title>Pichia sorbitophila, an interspecies yeast hybrid reveals early steps of genome resolution following polyploidization.</title>
        <authorList>
            <person name="Leh Louis V."/>
            <person name="Despons L."/>
            <person name="Friedrich A."/>
            <person name="Martin T."/>
            <person name="Durrens P."/>
            <person name="Casaregola S."/>
            <person name="Neuveglise C."/>
            <person name="Fairhead C."/>
            <person name="Marck C."/>
            <person name="Cruz J.A."/>
            <person name="Straub M.L."/>
            <person name="Kugler V."/>
            <person name="Sacerdot C."/>
            <person name="Uzunov Z."/>
            <person name="Thierry A."/>
            <person name="Weiss S."/>
            <person name="Bleykasten C."/>
            <person name="De Montigny J."/>
            <person name="Jacques N."/>
            <person name="Jung P."/>
            <person name="Lemaire M."/>
            <person name="Mallet S."/>
            <person name="Morel G."/>
            <person name="Richard G.F."/>
            <person name="Sarkar A."/>
            <person name="Savel G."/>
            <person name="Schacherer J."/>
            <person name="Seret M.L."/>
            <person name="Talla E."/>
            <person name="Samson G."/>
            <person name="Jubin C."/>
            <person name="Poulain J."/>
            <person name="Vacherie B."/>
            <person name="Barbe V."/>
            <person name="Pelletier E."/>
            <person name="Sherman D.J."/>
            <person name="Westhof E."/>
            <person name="Weissenbach J."/>
            <person name="Baret P.V."/>
            <person name="Wincker P."/>
            <person name="Gaillardin C."/>
            <person name="Dujon B."/>
            <person name="Souciet J.L."/>
        </authorList>
    </citation>
    <scope>NUCLEOTIDE SEQUENCE [LARGE SCALE GENOMIC DNA]</scope>
    <source>
        <strain evidence="11">CBS 270.75 / DBVPG 7215 / KCTC 17166 / NRRL Y-17582</strain>
    </source>
</reference>
<dbReference type="InterPro" id="IPR032302">
    <property type="entry name" value="THOC2_N"/>
</dbReference>
<dbReference type="GeneID" id="11469140"/>
<feature type="domain" description="THO complex subunit 2 N-terminal" evidence="9">
    <location>
        <begin position="22"/>
        <end position="636"/>
    </location>
</feature>
<evidence type="ECO:0000256" key="3">
    <source>
        <dbReference type="ARBA" id="ARBA00019596"/>
    </source>
</evidence>
<evidence type="ECO:0000259" key="8">
    <source>
        <dbReference type="Pfam" id="PF11732"/>
    </source>
</evidence>
<evidence type="ECO:0000256" key="1">
    <source>
        <dbReference type="ARBA" id="ARBA00004123"/>
    </source>
</evidence>
<dbReference type="EMBL" id="CP002502">
    <property type="protein sequence ID" value="AET40753.1"/>
    <property type="molecule type" value="Genomic_DNA"/>
</dbReference>
<dbReference type="GO" id="GO:0034063">
    <property type="term" value="P:stress granule assembly"/>
    <property type="evidence" value="ECO:0007669"/>
    <property type="project" value="EnsemblFungi"/>
</dbReference>
<dbReference type="InterPro" id="IPR021418">
    <property type="entry name" value="THO_THOC2_C"/>
</dbReference>
<evidence type="ECO:0000256" key="2">
    <source>
        <dbReference type="ARBA" id="ARBA00007857"/>
    </source>
</evidence>
<protein>
    <recommendedName>
        <fullName evidence="3">THO complex subunit 2</fullName>
    </recommendedName>
</protein>
<feature type="region of interest" description="Disordered" evidence="6">
    <location>
        <begin position="1390"/>
        <end position="1589"/>
    </location>
</feature>
<dbReference type="GO" id="GO:0000781">
    <property type="term" value="C:chromosome, telomeric region"/>
    <property type="evidence" value="ECO:0007669"/>
    <property type="project" value="EnsemblFungi"/>
</dbReference>